<keyword evidence="3" id="KW-1185">Reference proteome</keyword>
<evidence type="ECO:0008006" key="4">
    <source>
        <dbReference type="Google" id="ProtNLM"/>
    </source>
</evidence>
<dbReference type="PANTHER" id="PTHR34598:SF3">
    <property type="entry name" value="OXIDOREDUCTASE AN1597"/>
    <property type="match status" value="1"/>
</dbReference>
<evidence type="ECO:0000313" key="3">
    <source>
        <dbReference type="Proteomes" id="UP000664521"/>
    </source>
</evidence>
<dbReference type="AlphaFoldDB" id="A0A8H3ETI1"/>
<evidence type="ECO:0000256" key="1">
    <source>
        <dbReference type="ARBA" id="ARBA00023604"/>
    </source>
</evidence>
<reference evidence="2" key="1">
    <citation type="submission" date="2021-03" db="EMBL/GenBank/DDBJ databases">
        <authorList>
            <person name="Tagirdzhanova G."/>
        </authorList>
    </citation>
    <scope>NUCLEOTIDE SEQUENCE</scope>
</reference>
<comment type="similarity">
    <text evidence="1">Belongs to the asaB hydroxylase/desaturase family.</text>
</comment>
<accession>A0A8H3ETI1</accession>
<dbReference type="NCBIfam" id="NF041278">
    <property type="entry name" value="CmcJ_NvfI_EfuI"/>
    <property type="match status" value="1"/>
</dbReference>
<dbReference type="EMBL" id="CAJPDS010000008">
    <property type="protein sequence ID" value="CAF9910123.1"/>
    <property type="molecule type" value="Genomic_DNA"/>
</dbReference>
<dbReference type="OrthoDB" id="412788at2759"/>
<dbReference type="InterPro" id="IPR044053">
    <property type="entry name" value="AsaB-like"/>
</dbReference>
<proteinExistence type="inferred from homology"/>
<organism evidence="2 3">
    <name type="scientific">Heterodermia speciosa</name>
    <dbReference type="NCBI Taxonomy" id="116794"/>
    <lineage>
        <taxon>Eukaryota</taxon>
        <taxon>Fungi</taxon>
        <taxon>Dikarya</taxon>
        <taxon>Ascomycota</taxon>
        <taxon>Pezizomycotina</taxon>
        <taxon>Lecanoromycetes</taxon>
        <taxon>OSLEUM clade</taxon>
        <taxon>Lecanoromycetidae</taxon>
        <taxon>Caliciales</taxon>
        <taxon>Physciaceae</taxon>
        <taxon>Heterodermia</taxon>
    </lineage>
</organism>
<dbReference type="GO" id="GO:0016491">
    <property type="term" value="F:oxidoreductase activity"/>
    <property type="evidence" value="ECO:0007669"/>
    <property type="project" value="InterPro"/>
</dbReference>
<name>A0A8H3ETI1_9LECA</name>
<comment type="caution">
    <text evidence="2">The sequence shown here is derived from an EMBL/GenBank/DDBJ whole genome shotgun (WGS) entry which is preliminary data.</text>
</comment>
<sequence>MAAAAVQTSINFLTNDPSLYKTEKPYQIKYNAAPDIPVSNLRFEKQSSLTISSIRGREADFSFEKNGFTVLNLNGTVPPYEDFDRPEGVRSYILAATTALKALLGAQKVQAFQYVIRKRDKDYPNMKDKTVEISQPTSIAHIDTTKEEAATTFQRVNGETSNGLSDPHYQVVNLWKPLRGPLYDWPLALCDASTINPSTDLEPCDQVFAKSASENVQVRYREQQRWYYLEGQRADEVLVFRQSDSREESKCGVPHSSFPNPLAKEGELPRESIEVRTLVSYS</sequence>
<dbReference type="PANTHER" id="PTHR34598">
    <property type="entry name" value="BLL6449 PROTEIN"/>
    <property type="match status" value="1"/>
</dbReference>
<dbReference type="Proteomes" id="UP000664521">
    <property type="component" value="Unassembled WGS sequence"/>
</dbReference>
<gene>
    <name evidence="2" type="ORF">HETSPECPRED_009618</name>
</gene>
<protein>
    <recommendedName>
        <fullName evidence="4">CmcJ-like methyltransferase</fullName>
    </recommendedName>
</protein>
<evidence type="ECO:0000313" key="2">
    <source>
        <dbReference type="EMBL" id="CAF9910123.1"/>
    </source>
</evidence>